<dbReference type="RefSeq" id="WP_190477936.1">
    <property type="nucleotide sequence ID" value="NZ_JACJSG010000048.1"/>
</dbReference>
<keyword evidence="2" id="KW-0812">Transmembrane</keyword>
<name>A0ABR8DF21_9NOST</name>
<comment type="caution">
    <text evidence="3">The sequence shown here is derived from an EMBL/GenBank/DDBJ whole genome shotgun (WGS) entry which is preliminary data.</text>
</comment>
<dbReference type="EMBL" id="JACJSG010000048">
    <property type="protein sequence ID" value="MBD2504293.1"/>
    <property type="molecule type" value="Genomic_DNA"/>
</dbReference>
<evidence type="ECO:0000313" key="4">
    <source>
        <dbReference type="Proteomes" id="UP000661112"/>
    </source>
</evidence>
<protein>
    <recommendedName>
        <fullName evidence="5">TonB C-terminal domain-containing protein</fullName>
    </recommendedName>
</protein>
<feature type="transmembrane region" description="Helical" evidence="2">
    <location>
        <begin position="20"/>
        <end position="39"/>
    </location>
</feature>
<gene>
    <name evidence="3" type="ORF">H6G83_27405</name>
</gene>
<dbReference type="Proteomes" id="UP000661112">
    <property type="component" value="Unassembled WGS sequence"/>
</dbReference>
<reference evidence="3 4" key="1">
    <citation type="journal article" date="2020" name="ISME J.">
        <title>Comparative genomics reveals insights into cyanobacterial evolution and habitat adaptation.</title>
        <authorList>
            <person name="Chen M.Y."/>
            <person name="Teng W.K."/>
            <person name="Zhao L."/>
            <person name="Hu C.X."/>
            <person name="Zhou Y.K."/>
            <person name="Han B.P."/>
            <person name="Song L.R."/>
            <person name="Shu W.S."/>
        </authorList>
    </citation>
    <scope>NUCLEOTIDE SEQUENCE [LARGE SCALE GENOMIC DNA]</scope>
    <source>
        <strain evidence="3 4">FACHB-119</strain>
    </source>
</reference>
<keyword evidence="4" id="KW-1185">Reference proteome</keyword>
<feature type="region of interest" description="Disordered" evidence="1">
    <location>
        <begin position="381"/>
        <end position="527"/>
    </location>
</feature>
<feature type="region of interest" description="Disordered" evidence="1">
    <location>
        <begin position="251"/>
        <end position="276"/>
    </location>
</feature>
<sequence>MSYVSLLKNIPEILAQPTGIAAIASLGIHGAIALIVPLMPMDSKKSNETPQKTVGVLELSQADQSRLPQSQNPNPNPNAVGFPGQLPLQSQFPQQPQLSNLPNLNAQSTALPPLPPPVTPGISLPPVYTTPSSYSIAALPKGQPLRQIARRDFRYGNGFNVAGNKLIPAAPPSFNQQQAIPEAPRPLPIDELPKLNAANIPNDLPPNLPSNTTPPVTDANNAATVAPTQPLIAPIAETPKAGDDLAFAGQSVPKGQLGSTVRTPALPSENPEQRGEQGLIAKVSSYEDLRKALQQEYPNSQEKAVIRSTVATDKPGIEGTVLGFLIVDTEGKVLDIKFQDKTLAPELQSKAREYFTKNAPKGDQQISRYPFSLRIQSNSNNNAATEETTPNVVLPKPASTPLVNRNQPVSTPKPLPQLQIRETTPKPATQLPLREASPKPATQLPLREASPKPATQLPLRETSPKPTTQLPLRKDQPASTPTVEASPSSEPTANTNQSSSTTDASKTLLEKLREAREQQQERQGTKE</sequence>
<organism evidence="3 4">
    <name type="scientific">Anabaena azotica FACHB-119</name>
    <dbReference type="NCBI Taxonomy" id="947527"/>
    <lineage>
        <taxon>Bacteria</taxon>
        <taxon>Bacillati</taxon>
        <taxon>Cyanobacteriota</taxon>
        <taxon>Cyanophyceae</taxon>
        <taxon>Nostocales</taxon>
        <taxon>Nostocaceae</taxon>
        <taxon>Anabaena</taxon>
        <taxon>Anabaena azotica</taxon>
    </lineage>
</organism>
<feature type="compositionally biased region" description="Basic and acidic residues" evidence="1">
    <location>
        <begin position="508"/>
        <end position="527"/>
    </location>
</feature>
<evidence type="ECO:0008006" key="5">
    <source>
        <dbReference type="Google" id="ProtNLM"/>
    </source>
</evidence>
<feature type="region of interest" description="Disordered" evidence="1">
    <location>
        <begin position="63"/>
        <end position="115"/>
    </location>
</feature>
<evidence type="ECO:0000256" key="1">
    <source>
        <dbReference type="SAM" id="MobiDB-lite"/>
    </source>
</evidence>
<proteinExistence type="predicted"/>
<feature type="compositionally biased region" description="Polar residues" evidence="1">
    <location>
        <begin position="401"/>
        <end position="410"/>
    </location>
</feature>
<feature type="compositionally biased region" description="Polar residues" evidence="1">
    <location>
        <begin position="477"/>
        <end position="505"/>
    </location>
</feature>
<evidence type="ECO:0000313" key="3">
    <source>
        <dbReference type="EMBL" id="MBD2504293.1"/>
    </source>
</evidence>
<keyword evidence="2" id="KW-0472">Membrane</keyword>
<feature type="compositionally biased region" description="Low complexity" evidence="1">
    <location>
        <begin position="83"/>
        <end position="108"/>
    </location>
</feature>
<accession>A0ABR8DF21</accession>
<evidence type="ECO:0000256" key="2">
    <source>
        <dbReference type="SAM" id="Phobius"/>
    </source>
</evidence>
<keyword evidence="2" id="KW-1133">Transmembrane helix</keyword>